<evidence type="ECO:0000313" key="2">
    <source>
        <dbReference type="EMBL" id="TKW58280.1"/>
    </source>
</evidence>
<gene>
    <name evidence="2" type="ORF">CTA1_12095</name>
</gene>
<dbReference type="Pfam" id="PF08592">
    <property type="entry name" value="Anthrone_oxy"/>
    <property type="match status" value="1"/>
</dbReference>
<dbReference type="EMBL" id="PJEX01000027">
    <property type="protein sequence ID" value="TKW58280.1"/>
    <property type="molecule type" value="Genomic_DNA"/>
</dbReference>
<reference evidence="2 3" key="1">
    <citation type="journal article" date="2019" name="PLoS ONE">
        <title>Comparative genome analysis indicates high evolutionary potential of pathogenicity genes in Colletotrichum tanaceti.</title>
        <authorList>
            <person name="Lelwala R.V."/>
            <person name="Korhonen P.K."/>
            <person name="Young N.D."/>
            <person name="Scott J.B."/>
            <person name="Ades P.A."/>
            <person name="Gasser R.B."/>
            <person name="Taylor P.W.J."/>
        </authorList>
    </citation>
    <scope>NUCLEOTIDE SEQUENCE [LARGE SCALE GENOMIC DNA]</scope>
    <source>
        <strain evidence="2">BRIP57314</strain>
    </source>
</reference>
<name>A0A4U6XQZ8_9PEZI</name>
<dbReference type="Proteomes" id="UP000310108">
    <property type="component" value="Unassembled WGS sequence"/>
</dbReference>
<evidence type="ECO:0000313" key="3">
    <source>
        <dbReference type="Proteomes" id="UP000310108"/>
    </source>
</evidence>
<keyword evidence="1" id="KW-1133">Transmembrane helix</keyword>
<keyword evidence="1" id="KW-0812">Transmembrane</keyword>
<keyword evidence="1" id="KW-0472">Membrane</keyword>
<proteinExistence type="predicted"/>
<keyword evidence="3" id="KW-1185">Reference proteome</keyword>
<organism evidence="2 3">
    <name type="scientific">Colletotrichum tanaceti</name>
    <dbReference type="NCBI Taxonomy" id="1306861"/>
    <lineage>
        <taxon>Eukaryota</taxon>
        <taxon>Fungi</taxon>
        <taxon>Dikarya</taxon>
        <taxon>Ascomycota</taxon>
        <taxon>Pezizomycotina</taxon>
        <taxon>Sordariomycetes</taxon>
        <taxon>Hypocreomycetidae</taxon>
        <taxon>Glomerellales</taxon>
        <taxon>Glomerellaceae</taxon>
        <taxon>Colletotrichum</taxon>
        <taxon>Colletotrichum destructivum species complex</taxon>
    </lineage>
</organism>
<sequence length="85" mass="8719">MSQLGLTNTITTAAGMLPYAAAGALSLAILPFTLTVMSSTNNALLAGAQGASTLGLSETTELLMRWRTLNAVRGFISLATAAVEF</sequence>
<dbReference type="InterPro" id="IPR013901">
    <property type="entry name" value="Anthrone_oxy"/>
</dbReference>
<protein>
    <submittedName>
        <fullName evidence="2">Uncharacterized protein</fullName>
    </submittedName>
</protein>
<evidence type="ECO:0000256" key="1">
    <source>
        <dbReference type="SAM" id="Phobius"/>
    </source>
</evidence>
<dbReference type="AlphaFoldDB" id="A0A4U6XQZ8"/>
<feature type="transmembrane region" description="Helical" evidence="1">
    <location>
        <begin position="16"/>
        <end position="37"/>
    </location>
</feature>
<accession>A0A4U6XQZ8</accession>
<comment type="caution">
    <text evidence="2">The sequence shown here is derived from an EMBL/GenBank/DDBJ whole genome shotgun (WGS) entry which is preliminary data.</text>
</comment>